<proteinExistence type="predicted"/>
<dbReference type="PANTHER" id="PTHR30146">
    <property type="entry name" value="LACI-RELATED TRANSCRIPTIONAL REPRESSOR"/>
    <property type="match status" value="1"/>
</dbReference>
<dbReference type="SUPFAM" id="SSF47413">
    <property type="entry name" value="lambda repressor-like DNA-binding domains"/>
    <property type="match status" value="1"/>
</dbReference>
<evidence type="ECO:0000256" key="4">
    <source>
        <dbReference type="SAM" id="MobiDB-lite"/>
    </source>
</evidence>
<keyword evidence="7" id="KW-1185">Reference proteome</keyword>
<dbReference type="CDD" id="cd01575">
    <property type="entry name" value="PBP1_GntR"/>
    <property type="match status" value="1"/>
</dbReference>
<evidence type="ECO:0000259" key="5">
    <source>
        <dbReference type="PROSITE" id="PS50932"/>
    </source>
</evidence>
<dbReference type="Proteomes" id="UP000184096">
    <property type="component" value="Chromosome I"/>
</dbReference>
<evidence type="ECO:0000256" key="2">
    <source>
        <dbReference type="ARBA" id="ARBA00023125"/>
    </source>
</evidence>
<dbReference type="PANTHER" id="PTHR30146:SF33">
    <property type="entry name" value="TRANSCRIPTIONAL REGULATOR"/>
    <property type="match status" value="1"/>
</dbReference>
<dbReference type="SUPFAM" id="SSF53822">
    <property type="entry name" value="Periplasmic binding protein-like I"/>
    <property type="match status" value="1"/>
</dbReference>
<sequence>MTKESTQELAQGSPPEIGENPAGLPPTLSAVAKLAGVSAITVSRVVRLPEQVAPETRARVERAMRELGYVPNLVAGALASARTNSVGVLVPTIANSIFADTVQGLSDTLEPAGFSVILAQSRYDDGREDRMLAALLSRRPEAIIMVGSPATEDGARLLRNARIPVVETWDLPANPIDAVAGFDNFKAGVAVARHLIAQGRKHLAFIGGDDPRGGRRWLGFREEALAHGLAEPQRLILDRNAPGSVAANVHLPDVDAVFAANDAYAIGFMAGLRKAGRLRQAAASEQPVAVIGLGNLEMGQLISPALSTISVHGHDIGRTAATLTLERGGERRIDLGFELVLRDSG</sequence>
<keyword evidence="2" id="KW-0238">DNA-binding</keyword>
<accession>A0A1M7ULL7</accession>
<dbReference type="AlphaFoldDB" id="A0A1M7ULL7"/>
<dbReference type="OrthoDB" id="7170131at2"/>
<dbReference type="Gene3D" id="1.10.260.40">
    <property type="entry name" value="lambda repressor-like DNA-binding domains"/>
    <property type="match status" value="1"/>
</dbReference>
<dbReference type="InterPro" id="IPR001761">
    <property type="entry name" value="Peripla_BP/Lac1_sug-bd_dom"/>
</dbReference>
<dbReference type="SMART" id="SM00354">
    <property type="entry name" value="HTH_LACI"/>
    <property type="match status" value="1"/>
</dbReference>
<dbReference type="EMBL" id="LT670849">
    <property type="protein sequence ID" value="SHN83848.1"/>
    <property type="molecule type" value="Genomic_DNA"/>
</dbReference>
<reference evidence="7" key="1">
    <citation type="submission" date="2016-11" db="EMBL/GenBank/DDBJ databases">
        <authorList>
            <person name="Varghese N."/>
            <person name="Submissions S."/>
        </authorList>
    </citation>
    <scope>NUCLEOTIDE SEQUENCE [LARGE SCALE GENOMIC DNA]</scope>
    <source>
        <strain evidence="7">GAS401</strain>
    </source>
</reference>
<feature type="domain" description="HTH lacI-type" evidence="5">
    <location>
        <begin position="26"/>
        <end position="80"/>
    </location>
</feature>
<dbReference type="Pfam" id="PF00356">
    <property type="entry name" value="LacI"/>
    <property type="match status" value="1"/>
</dbReference>
<dbReference type="GO" id="GO:0000976">
    <property type="term" value="F:transcription cis-regulatory region binding"/>
    <property type="evidence" value="ECO:0007669"/>
    <property type="project" value="TreeGrafter"/>
</dbReference>
<evidence type="ECO:0000256" key="3">
    <source>
        <dbReference type="ARBA" id="ARBA00023163"/>
    </source>
</evidence>
<dbReference type="RefSeq" id="WP_083587793.1">
    <property type="nucleotide sequence ID" value="NZ_LT670849.1"/>
</dbReference>
<evidence type="ECO:0000256" key="1">
    <source>
        <dbReference type="ARBA" id="ARBA00023015"/>
    </source>
</evidence>
<dbReference type="InterPro" id="IPR010982">
    <property type="entry name" value="Lambda_DNA-bd_dom_sf"/>
</dbReference>
<dbReference type="CDD" id="cd01392">
    <property type="entry name" value="HTH_LacI"/>
    <property type="match status" value="1"/>
</dbReference>
<dbReference type="InterPro" id="IPR000843">
    <property type="entry name" value="HTH_LacI"/>
</dbReference>
<dbReference type="Gene3D" id="3.40.50.2300">
    <property type="match status" value="2"/>
</dbReference>
<keyword evidence="3" id="KW-0804">Transcription</keyword>
<dbReference type="Pfam" id="PF00532">
    <property type="entry name" value="Peripla_BP_1"/>
    <property type="match status" value="1"/>
</dbReference>
<evidence type="ECO:0000313" key="7">
    <source>
        <dbReference type="Proteomes" id="UP000184096"/>
    </source>
</evidence>
<dbReference type="PROSITE" id="PS50932">
    <property type="entry name" value="HTH_LACI_2"/>
    <property type="match status" value="1"/>
</dbReference>
<organism evidence="6 7">
    <name type="scientific">Bradyrhizobium erythrophlei</name>
    <dbReference type="NCBI Taxonomy" id="1437360"/>
    <lineage>
        <taxon>Bacteria</taxon>
        <taxon>Pseudomonadati</taxon>
        <taxon>Pseudomonadota</taxon>
        <taxon>Alphaproteobacteria</taxon>
        <taxon>Hyphomicrobiales</taxon>
        <taxon>Nitrobacteraceae</taxon>
        <taxon>Bradyrhizobium</taxon>
    </lineage>
</organism>
<dbReference type="InterPro" id="IPR028082">
    <property type="entry name" value="Peripla_BP_I"/>
</dbReference>
<gene>
    <name evidence="6" type="ORF">SAMN05444170_5678</name>
</gene>
<evidence type="ECO:0000313" key="6">
    <source>
        <dbReference type="EMBL" id="SHN83848.1"/>
    </source>
</evidence>
<feature type="region of interest" description="Disordered" evidence="4">
    <location>
        <begin position="1"/>
        <end position="24"/>
    </location>
</feature>
<name>A0A1M7ULL7_9BRAD</name>
<keyword evidence="1" id="KW-0805">Transcription regulation</keyword>
<protein>
    <submittedName>
        <fullName evidence="6">Transcriptional regulator, LacI family</fullName>
    </submittedName>
</protein>
<dbReference type="GO" id="GO:0003700">
    <property type="term" value="F:DNA-binding transcription factor activity"/>
    <property type="evidence" value="ECO:0007669"/>
    <property type="project" value="TreeGrafter"/>
</dbReference>